<dbReference type="AlphaFoldDB" id="A0A8S2DXV8"/>
<organism evidence="3 4">
    <name type="scientific">Didymodactylos carnosus</name>
    <dbReference type="NCBI Taxonomy" id="1234261"/>
    <lineage>
        <taxon>Eukaryota</taxon>
        <taxon>Metazoa</taxon>
        <taxon>Spiralia</taxon>
        <taxon>Gnathifera</taxon>
        <taxon>Rotifera</taxon>
        <taxon>Eurotatoria</taxon>
        <taxon>Bdelloidea</taxon>
        <taxon>Philodinida</taxon>
        <taxon>Philodinidae</taxon>
        <taxon>Didymodactylos</taxon>
    </lineage>
</organism>
<proteinExistence type="predicted"/>
<name>A0A8S2DXV8_9BILA</name>
<evidence type="ECO:0000313" key="4">
    <source>
        <dbReference type="Proteomes" id="UP000677228"/>
    </source>
</evidence>
<dbReference type="EMBL" id="CAJNOK010006135">
    <property type="protein sequence ID" value="CAF0994631.1"/>
    <property type="molecule type" value="Genomic_DNA"/>
</dbReference>
<gene>
    <name evidence="3" type="ORF">OVA965_LOCUS14247</name>
</gene>
<protein>
    <submittedName>
        <fullName evidence="3">Uncharacterized protein</fullName>
    </submittedName>
</protein>
<feature type="coiled-coil region" evidence="1">
    <location>
        <begin position="849"/>
        <end position="876"/>
    </location>
</feature>
<accession>A0A8S2DXV8</accession>
<feature type="region of interest" description="Disordered" evidence="2">
    <location>
        <begin position="990"/>
        <end position="1009"/>
    </location>
</feature>
<evidence type="ECO:0000313" key="3">
    <source>
        <dbReference type="EMBL" id="CAF0994631.1"/>
    </source>
</evidence>
<evidence type="ECO:0000256" key="1">
    <source>
        <dbReference type="SAM" id="Coils"/>
    </source>
</evidence>
<reference evidence="3" key="1">
    <citation type="submission" date="2021-02" db="EMBL/GenBank/DDBJ databases">
        <authorList>
            <person name="Nowell W R."/>
        </authorList>
    </citation>
    <scope>NUCLEOTIDE SEQUENCE</scope>
</reference>
<sequence length="1057" mass="119799">MTTLESARSPLPNATSTSSLYYHSGSEWAWNCGGRIRSLSCGARYAPPHINKANEQEAKEEIEFMIDENGKQILIMKKEVEKASSVVESEITMDDFEMITDANGETVLRMKADVALKKGLTGLEDTNFELFVDEKTGKQSIRVKDDDQSGKIEIVIDIVTGKQKIIKRTIDLELENTDIIESQLNQDDFERIVDETTGEVVLKLKKGAAARKGLTDLLDVEFEMVFDEKTQQQKIIVKGGASQGASGDAQFELVTDASGKTTIKLKKERPPSPDLEVTEKAIDISDFDVVTDATGKTVLKLKADVAKRSGMMGLLDAEFETYIDSKTGKEAIRVKGNGIPGQEDIKFTIETDATGKQVLKMVQEIPKQIQVTDSDVSRNDFEEVIDAKTGKKVLRMKKEVARRKGFVDMDQIDFEVIIDAETGKETVKIKKGSTKTKGGNVTYEMVIDPTTGQQTLRMKETVEVKFETVENDLAIDDFVTVIDEVTGEKVLKLTAEAAARKGLTDLQDVEFEVYVDPTTGVEQIRMKGGAQTGKSNDQKFELFVDAKTGLQKIRLKRPKGRTPPPIEKAISTKDFEKVIDPTTGKEYYRLTDEAAKLKGLTNLQDMEFDVEIDPITGQSTMKVRTTAAHGKKVEIIIDPTTGEQIIRVVQQTPVLVEEVVTAKIDLDADSFTVYWDPITGEEQYKLRDDLLESYGLENVEFEAVVDEKTGKKSFRMKPMISKDGKVYELVQDPTTGKQILQVKETLSNEEVVARKEMQEAKSLAGDRDDEADVFTTGISKRTKQKPGITSSPDEFGESTPSPLEQRNETKDLRKSRPMKIKSASGKEYEIEWTSDDEKELDGLSVYEQRKRKEQLLAEKKRKVAEMKRQLELGRKRRVENGDDNIDDQYSDNQDEMNEDMGEKHLRQLDERRGEMTDAEYQAQRKQLFTDRAKRIKAVYERKVERLKRQGVQSLGEEQRLIDEQIRVEEQEMLKMMSEEEREDYYRQINEEKARQRRQNELERQKRDEMLKASIQETKERANAKAAELIALEFQKRSSTANYAELKNLTIEQRISQA</sequence>
<keyword evidence="1" id="KW-0175">Coiled coil</keyword>
<comment type="caution">
    <text evidence="3">The sequence shown here is derived from an EMBL/GenBank/DDBJ whole genome shotgun (WGS) entry which is preliminary data.</text>
</comment>
<feature type="region of interest" description="Disordered" evidence="2">
    <location>
        <begin position="775"/>
        <end position="828"/>
    </location>
</feature>
<feature type="compositionally biased region" description="Polar residues" evidence="2">
    <location>
        <begin position="787"/>
        <end position="804"/>
    </location>
</feature>
<dbReference type="Proteomes" id="UP000677228">
    <property type="component" value="Unassembled WGS sequence"/>
</dbReference>
<evidence type="ECO:0000256" key="2">
    <source>
        <dbReference type="SAM" id="MobiDB-lite"/>
    </source>
</evidence>
<feature type="compositionally biased region" description="Basic and acidic residues" evidence="2">
    <location>
        <begin position="805"/>
        <end position="814"/>
    </location>
</feature>